<accession>G2J824</accession>
<sequence length="141" mass="15349">MDVTLLHDRRLRNTPPPVDDPVGRMLDAQFSRSAHQVNQLLTDIALAGGISTTASHAGHVQIDGDRISVQWQGDAPAVLRRLAEAKGLKFAMIGRPVPIPVSIQSENADFVRVLENIGMQLGARADVVLKTDAVEIHYRAI</sequence>
<protein>
    <submittedName>
        <fullName evidence="2">TraH conjugal transfer protein</fullName>
    </submittedName>
</protein>
<dbReference type="STRING" id="1070319.CAGGBEG34_190092"/>
<dbReference type="Proteomes" id="UP000054051">
    <property type="component" value="Unassembled WGS sequence"/>
</dbReference>
<name>G2J824_9BURK</name>
<dbReference type="InterPro" id="IPR031817">
    <property type="entry name" value="DotD"/>
</dbReference>
<dbReference type="InterPro" id="IPR038140">
    <property type="entry name" value="DotD_sf"/>
</dbReference>
<comment type="caution">
    <text evidence="2">The sequence shown here is derived from an EMBL/GenBank/DDBJ whole genome shotgun (WGS) entry which is preliminary data.</text>
</comment>
<feature type="region of interest" description="Disordered" evidence="1">
    <location>
        <begin position="1"/>
        <end position="20"/>
    </location>
</feature>
<evidence type="ECO:0000256" key="1">
    <source>
        <dbReference type="SAM" id="MobiDB-lite"/>
    </source>
</evidence>
<dbReference type="eggNOG" id="ENOG5032RKD">
    <property type="taxonomic scope" value="Bacteria"/>
</dbReference>
<dbReference type="Pfam" id="PF16816">
    <property type="entry name" value="DotD"/>
    <property type="match status" value="1"/>
</dbReference>
<gene>
    <name evidence="2" type="primary">traH</name>
    <name evidence="2" type="ORF">CAGGBEG34_190092</name>
</gene>
<proteinExistence type="predicted"/>
<organism evidence="2 3">
    <name type="scientific">Candidatus Glomeribacter gigasporarum BEG34</name>
    <dbReference type="NCBI Taxonomy" id="1070319"/>
    <lineage>
        <taxon>Bacteria</taxon>
        <taxon>Pseudomonadati</taxon>
        <taxon>Pseudomonadota</taxon>
        <taxon>Betaproteobacteria</taxon>
        <taxon>Burkholderiales</taxon>
        <taxon>Burkholderiaceae</taxon>
        <taxon>Candidatus Glomeribacter</taxon>
    </lineage>
</organism>
<evidence type="ECO:0000313" key="2">
    <source>
        <dbReference type="EMBL" id="CCD28921.1"/>
    </source>
</evidence>
<dbReference type="RefSeq" id="WP_006682178.1">
    <property type="nucleotide sequence ID" value="NZ_CAFB01000035.1"/>
</dbReference>
<evidence type="ECO:0000313" key="3">
    <source>
        <dbReference type="Proteomes" id="UP000054051"/>
    </source>
</evidence>
<dbReference type="Gene3D" id="3.55.50.60">
    <property type="entry name" value="DotD protein"/>
    <property type="match status" value="1"/>
</dbReference>
<dbReference type="AlphaFoldDB" id="G2J824"/>
<keyword evidence="3" id="KW-1185">Reference proteome</keyword>
<reference evidence="2 3" key="1">
    <citation type="submission" date="2011-08" db="EMBL/GenBank/DDBJ databases">
        <title>The genome of the obligate endobacterium of an arbuscular mycorrhizal fungus reveals an interphylum network of nutritional interactions.</title>
        <authorList>
            <person name="Ghignone S."/>
            <person name="Salvioli A."/>
            <person name="Anca I."/>
            <person name="Lumini E."/>
            <person name="Ortu G."/>
            <person name="Petiti L."/>
            <person name="Cruveiller S."/>
            <person name="Bianciotto V."/>
            <person name="Piffanelli P."/>
            <person name="Lanfranco L."/>
            <person name="Bonfante P."/>
        </authorList>
    </citation>
    <scope>NUCLEOTIDE SEQUENCE [LARGE SCALE GENOMIC DNA]</scope>
    <source>
        <strain evidence="2 3">BEG34</strain>
    </source>
</reference>
<dbReference type="EMBL" id="CAFB01000035">
    <property type="protein sequence ID" value="CCD28921.1"/>
    <property type="molecule type" value="Genomic_DNA"/>
</dbReference>
<dbReference type="OrthoDB" id="8969969at2"/>